<dbReference type="PANTHER" id="PTHR40732:SF1">
    <property type="entry name" value="GTP-DEPENDENT DEPHOSPHO-COA KINASE"/>
    <property type="match status" value="1"/>
</dbReference>
<organism evidence="3 4">
    <name type="scientific">Candidatus Gottesmanbacteria bacterium RIFCSPHIGHO2_02_FULL_39_11</name>
    <dbReference type="NCBI Taxonomy" id="1798382"/>
    <lineage>
        <taxon>Bacteria</taxon>
        <taxon>Candidatus Gottesmaniibacteriota</taxon>
    </lineage>
</organism>
<gene>
    <name evidence="3" type="ORF">A3D77_03355</name>
</gene>
<dbReference type="AlphaFoldDB" id="A0A1F5ZNE5"/>
<evidence type="ECO:0000313" key="3">
    <source>
        <dbReference type="EMBL" id="OGG14009.1"/>
    </source>
</evidence>
<proteinExistence type="inferred from homology"/>
<comment type="caution">
    <text evidence="3">The sequence shown here is derived from an EMBL/GenBank/DDBJ whole genome shotgun (WGS) entry which is preliminary data.</text>
</comment>
<keyword evidence="1" id="KW-0547">Nucleotide-binding</keyword>
<name>A0A1F5ZNE5_9BACT</name>
<dbReference type="HAMAP" id="MF_00590">
    <property type="entry name" value="Dephospho_CoA_kinase_GTP_dep"/>
    <property type="match status" value="1"/>
</dbReference>
<evidence type="ECO:0000313" key="4">
    <source>
        <dbReference type="Proteomes" id="UP000176923"/>
    </source>
</evidence>
<protein>
    <recommendedName>
        <fullName evidence="5">DUF359 domain-containing protein</fullName>
    </recommendedName>
</protein>
<dbReference type="Proteomes" id="UP000176923">
    <property type="component" value="Unassembled WGS sequence"/>
</dbReference>
<dbReference type="EMBL" id="MFJL01000032">
    <property type="protein sequence ID" value="OGG14009.1"/>
    <property type="molecule type" value="Genomic_DNA"/>
</dbReference>
<dbReference type="GO" id="GO:0016301">
    <property type="term" value="F:kinase activity"/>
    <property type="evidence" value="ECO:0007669"/>
    <property type="project" value="InterPro"/>
</dbReference>
<sequence length="187" mass="20815">MSQELRLKLKNPQGELIKGDSNDLTFAGLELEKRIGSISNSEKVGPFQFCVIISIGDEVTKLANQLKLPVSISIVDFKVNRKVKYSRIEEHGFRSDFIEKGNIVTVRNPPGYIRKSLVNAIYRSIKLFLEKGEKTIIRVHGEEDLAGLPAILLAPLGTVVLYGQPQEGVVLVEVTEKVKEKLVEMNG</sequence>
<keyword evidence="2" id="KW-0342">GTP-binding</keyword>
<dbReference type="GO" id="GO:0005525">
    <property type="term" value="F:GTP binding"/>
    <property type="evidence" value="ECO:0007669"/>
    <property type="project" value="UniProtKB-KW"/>
</dbReference>
<dbReference type="GO" id="GO:0015937">
    <property type="term" value="P:coenzyme A biosynthetic process"/>
    <property type="evidence" value="ECO:0007669"/>
    <property type="project" value="InterPro"/>
</dbReference>
<accession>A0A1F5ZNE5</accession>
<reference evidence="3 4" key="1">
    <citation type="journal article" date="2016" name="Nat. Commun.">
        <title>Thousands of microbial genomes shed light on interconnected biogeochemical processes in an aquifer system.</title>
        <authorList>
            <person name="Anantharaman K."/>
            <person name="Brown C.T."/>
            <person name="Hug L.A."/>
            <person name="Sharon I."/>
            <person name="Castelle C.J."/>
            <person name="Probst A.J."/>
            <person name="Thomas B.C."/>
            <person name="Singh A."/>
            <person name="Wilkins M.J."/>
            <person name="Karaoz U."/>
            <person name="Brodie E.L."/>
            <person name="Williams K.H."/>
            <person name="Hubbard S.S."/>
            <person name="Banfield J.F."/>
        </authorList>
    </citation>
    <scope>NUCLEOTIDE SEQUENCE [LARGE SCALE GENOMIC DNA]</scope>
</reference>
<dbReference type="PANTHER" id="PTHR40732">
    <property type="entry name" value="UPF0218 PROTEIN TK1697"/>
    <property type="match status" value="1"/>
</dbReference>
<dbReference type="Pfam" id="PF04019">
    <property type="entry name" value="DUF359"/>
    <property type="match status" value="1"/>
</dbReference>
<dbReference type="STRING" id="1798382.A3D77_03355"/>
<evidence type="ECO:0000256" key="2">
    <source>
        <dbReference type="ARBA" id="ARBA00023134"/>
    </source>
</evidence>
<evidence type="ECO:0000256" key="1">
    <source>
        <dbReference type="ARBA" id="ARBA00022741"/>
    </source>
</evidence>
<dbReference type="InterPro" id="IPR007164">
    <property type="entry name" value="GTP-dep_dephospho-CoA_kin"/>
</dbReference>
<evidence type="ECO:0008006" key="5">
    <source>
        <dbReference type="Google" id="ProtNLM"/>
    </source>
</evidence>